<evidence type="ECO:0000313" key="1">
    <source>
        <dbReference type="EMBL" id="VDO65212.1"/>
    </source>
</evidence>
<reference evidence="3" key="1">
    <citation type="submission" date="2016-06" db="UniProtKB">
        <authorList>
            <consortium name="WormBaseParasite"/>
        </authorList>
    </citation>
    <scope>IDENTIFICATION</scope>
</reference>
<keyword evidence="2" id="KW-1185">Reference proteome</keyword>
<dbReference type="AlphaFoldDB" id="A0A183JEC2"/>
<organism evidence="3">
    <name type="scientific">Schistosoma curassoni</name>
    <dbReference type="NCBI Taxonomy" id="6186"/>
    <lineage>
        <taxon>Eukaryota</taxon>
        <taxon>Metazoa</taxon>
        <taxon>Spiralia</taxon>
        <taxon>Lophotrochozoa</taxon>
        <taxon>Platyhelminthes</taxon>
        <taxon>Trematoda</taxon>
        <taxon>Digenea</taxon>
        <taxon>Strigeidida</taxon>
        <taxon>Schistosomatoidea</taxon>
        <taxon>Schistosomatidae</taxon>
        <taxon>Schistosoma</taxon>
    </lineage>
</organism>
<evidence type="ECO:0000313" key="3">
    <source>
        <dbReference type="WBParaSite" id="SCUD_0000103401-mRNA-1"/>
    </source>
</evidence>
<accession>A0A183JEC2</accession>
<dbReference type="EMBL" id="UZAK01000794">
    <property type="protein sequence ID" value="VDO65212.1"/>
    <property type="molecule type" value="Genomic_DNA"/>
</dbReference>
<evidence type="ECO:0000313" key="2">
    <source>
        <dbReference type="Proteomes" id="UP000279833"/>
    </source>
</evidence>
<dbReference type="WBParaSite" id="SCUD_0000103401-mRNA-1">
    <property type="protein sequence ID" value="SCUD_0000103401-mRNA-1"/>
    <property type="gene ID" value="SCUD_0000103401"/>
</dbReference>
<name>A0A183JEC2_9TREM</name>
<reference evidence="1 2" key="2">
    <citation type="submission" date="2018-11" db="EMBL/GenBank/DDBJ databases">
        <authorList>
            <consortium name="Pathogen Informatics"/>
        </authorList>
    </citation>
    <scope>NUCLEOTIDE SEQUENCE [LARGE SCALE GENOMIC DNA]</scope>
    <source>
        <strain evidence="1">Dakar</strain>
        <strain evidence="2">Dakar, Senegal</strain>
    </source>
</reference>
<protein>
    <submittedName>
        <fullName evidence="3">Reverse transcriptase domain-containing protein</fullName>
    </submittedName>
</protein>
<proteinExistence type="predicted"/>
<gene>
    <name evidence="1" type="ORF">SCUD_LOCUS1039</name>
</gene>
<sequence length="98" mass="11445">QRGVAEPDERFPRRPASRLTNQTSFAFIIDRKIVTPLIIDEQSIGWNSSLYINVDDYEKAFDSVDRISLWNLVRHSGVTEKIINIWNSYDGPHYRVVH</sequence>
<dbReference type="Proteomes" id="UP000279833">
    <property type="component" value="Unassembled WGS sequence"/>
</dbReference>